<gene>
    <name evidence="16" type="ORF">BXY39_1711</name>
</gene>
<keyword evidence="4" id="KW-0410">Iron transport</keyword>
<evidence type="ECO:0000313" key="17">
    <source>
        <dbReference type="Proteomes" id="UP000271227"/>
    </source>
</evidence>
<comment type="subcellular location">
    <subcellularLocation>
        <location evidence="1 11">Cell outer membrane</location>
        <topology evidence="1 11">Multi-pass membrane protein</topology>
    </subcellularLocation>
</comment>
<feature type="chain" id="PRO_5018313998" evidence="13">
    <location>
        <begin position="30"/>
        <end position="811"/>
    </location>
</feature>
<evidence type="ECO:0000256" key="2">
    <source>
        <dbReference type="ARBA" id="ARBA00022448"/>
    </source>
</evidence>
<evidence type="ECO:0000256" key="8">
    <source>
        <dbReference type="ARBA" id="ARBA00023077"/>
    </source>
</evidence>
<dbReference type="PANTHER" id="PTHR32552">
    <property type="entry name" value="FERRICHROME IRON RECEPTOR-RELATED"/>
    <property type="match status" value="1"/>
</dbReference>
<keyword evidence="13" id="KW-0732">Signal</keyword>
<dbReference type="Gene3D" id="2.170.130.10">
    <property type="entry name" value="TonB-dependent receptor, plug domain"/>
    <property type="match status" value="1"/>
</dbReference>
<dbReference type="EMBL" id="REFR01000011">
    <property type="protein sequence ID" value="RMB07625.1"/>
    <property type="molecule type" value="Genomic_DNA"/>
</dbReference>
<proteinExistence type="inferred from homology"/>
<keyword evidence="16" id="KW-0675">Receptor</keyword>
<feature type="domain" description="TonB-dependent receptor plug" evidence="15">
    <location>
        <begin position="54"/>
        <end position="160"/>
    </location>
</feature>
<comment type="similarity">
    <text evidence="11 12">Belongs to the TonB-dependent receptor family.</text>
</comment>
<comment type="caution">
    <text evidence="16">The sequence shown here is derived from an EMBL/GenBank/DDBJ whole genome shotgun (WGS) entry which is preliminary data.</text>
</comment>
<keyword evidence="10 11" id="KW-0998">Cell outer membrane</keyword>
<dbReference type="GO" id="GO:0006826">
    <property type="term" value="P:iron ion transport"/>
    <property type="evidence" value="ECO:0007669"/>
    <property type="project" value="UniProtKB-KW"/>
</dbReference>
<protein>
    <submittedName>
        <fullName evidence="16">Outer membrane receptor protein involved in Fe transport</fullName>
    </submittedName>
</protein>
<keyword evidence="9 11" id="KW-0472">Membrane</keyword>
<dbReference type="InterPro" id="IPR039426">
    <property type="entry name" value="TonB-dep_rcpt-like"/>
</dbReference>
<evidence type="ECO:0000256" key="3">
    <source>
        <dbReference type="ARBA" id="ARBA00022452"/>
    </source>
</evidence>
<keyword evidence="8 12" id="KW-0798">TonB box</keyword>
<dbReference type="InterPro" id="IPR012910">
    <property type="entry name" value="Plug_dom"/>
</dbReference>
<dbReference type="Pfam" id="PF00593">
    <property type="entry name" value="TonB_dep_Rec_b-barrel"/>
    <property type="match status" value="1"/>
</dbReference>
<evidence type="ECO:0000256" key="5">
    <source>
        <dbReference type="ARBA" id="ARBA00022692"/>
    </source>
</evidence>
<dbReference type="RefSeq" id="WP_121938427.1">
    <property type="nucleotide sequence ID" value="NZ_REFR01000011.1"/>
</dbReference>
<evidence type="ECO:0000256" key="11">
    <source>
        <dbReference type="PROSITE-ProRule" id="PRU01360"/>
    </source>
</evidence>
<keyword evidence="5 11" id="KW-0812">Transmembrane</keyword>
<feature type="signal peptide" evidence="13">
    <location>
        <begin position="1"/>
        <end position="29"/>
    </location>
</feature>
<evidence type="ECO:0000256" key="7">
    <source>
        <dbReference type="ARBA" id="ARBA00023065"/>
    </source>
</evidence>
<dbReference type="InterPro" id="IPR036942">
    <property type="entry name" value="Beta-barrel_TonB_sf"/>
</dbReference>
<feature type="domain" description="TonB-dependent receptor-like beta-barrel" evidence="14">
    <location>
        <begin position="299"/>
        <end position="756"/>
    </location>
</feature>
<evidence type="ECO:0000256" key="12">
    <source>
        <dbReference type="RuleBase" id="RU003357"/>
    </source>
</evidence>
<evidence type="ECO:0000256" key="6">
    <source>
        <dbReference type="ARBA" id="ARBA00023004"/>
    </source>
</evidence>
<dbReference type="Gene3D" id="2.40.170.20">
    <property type="entry name" value="TonB-dependent receptor, beta-barrel domain"/>
    <property type="match status" value="1"/>
</dbReference>
<dbReference type="InterPro" id="IPR000531">
    <property type="entry name" value="Beta-barrel_TonB"/>
</dbReference>
<evidence type="ECO:0000259" key="14">
    <source>
        <dbReference type="Pfam" id="PF00593"/>
    </source>
</evidence>
<evidence type="ECO:0000256" key="13">
    <source>
        <dbReference type="SAM" id="SignalP"/>
    </source>
</evidence>
<evidence type="ECO:0000256" key="9">
    <source>
        <dbReference type="ARBA" id="ARBA00023136"/>
    </source>
</evidence>
<reference evidence="16 17" key="1">
    <citation type="submission" date="2018-10" db="EMBL/GenBank/DDBJ databases">
        <title>Genomic Encyclopedia of Archaeal and Bacterial Type Strains, Phase II (KMG-II): from individual species to whole genera.</title>
        <authorList>
            <person name="Goeker M."/>
        </authorList>
    </citation>
    <scope>NUCLEOTIDE SEQUENCE [LARGE SCALE GENOMIC DNA]</scope>
    <source>
        <strain evidence="16 17">DSM 25217</strain>
    </source>
</reference>
<dbReference type="AlphaFoldDB" id="A0A3M0CF43"/>
<evidence type="ECO:0000256" key="10">
    <source>
        <dbReference type="ARBA" id="ARBA00023237"/>
    </source>
</evidence>
<dbReference type="Proteomes" id="UP000271227">
    <property type="component" value="Unassembled WGS sequence"/>
</dbReference>
<evidence type="ECO:0000259" key="15">
    <source>
        <dbReference type="Pfam" id="PF07715"/>
    </source>
</evidence>
<keyword evidence="3 11" id="KW-1134">Transmembrane beta strand</keyword>
<keyword evidence="6" id="KW-0408">Iron</keyword>
<accession>A0A3M0CF43</accession>
<organism evidence="16 17">
    <name type="scientific">Eilatimonas milleporae</name>
    <dbReference type="NCBI Taxonomy" id="911205"/>
    <lineage>
        <taxon>Bacteria</taxon>
        <taxon>Pseudomonadati</taxon>
        <taxon>Pseudomonadota</taxon>
        <taxon>Alphaproteobacteria</taxon>
        <taxon>Kordiimonadales</taxon>
        <taxon>Kordiimonadaceae</taxon>
        <taxon>Eilatimonas</taxon>
    </lineage>
</organism>
<sequence length="811" mass="88008">MKHRPTKGSISLIAVTIALSATASSVAGAQSLDTDDDIKFEEIIVTAKNREQNLQEVPLAITVFNNEALKARGILDARDVAQFTPSFNFYSGTGRSDPTALAVRGLAPNTSDERFQGLTTFVDGIAMSGQTIGIDLTQLERVEVIKGPQSATFGRATYSGAINYITRDPEVDQLTGYVRGRGAVIDSDNSDASYYIGGRLDFPIAPDLAWGSLNAVYRKDGAVSVDPGDGSKIGEEKTFSIAGTLLIKPTPDWKLKLRGSYSEEDDTPSLVDNQHPRYWLAEGVDTVALPRGGFALWPTEVPDARIGLTGGSQVAGGTPAEAGRTRERYFASLISEHDFNGYNLSYKGAYFSQKNAINTDFMFRSTVPGADPVFADAVAGGDVIVSPFAPFFTSASQEEFENTSHQILLLSPEDGRLRWEGGLYYFKEWNRNFDRPLRITDTNPEAQLRGDETIENYAVFGGASFDVSDVFTLSFEGRYQWETIGIEGCSFCRFITPSDLENSESAFLPRMTAEYKISENQLLYALYARGEKSARVTANAVDVNGDGTILDNEVAFIVARPEVLDNFEVGLKSTFLDGRAVLNIAGYIANVDDQQLISQEPVTRPDGTVSIINAARNVGGSDIWGFEVEGQLNVTDALSFSGGLGYARQEFTGTEPITVGSGSAVFFEDTRDDGTIVLDGRSQANVPRWTGNFAAVYSRPLGNTGYDLTIRGDAVYRGSFYADLGNIAEVDDAWRFNLRIAAGRETVEFALFARNLTNDATPTGAFLGGGAYFCAFRENDTDTFGAGAAQRCLFTAAPRPREVGLEATLNF</sequence>
<dbReference type="PROSITE" id="PS52016">
    <property type="entry name" value="TONB_DEPENDENT_REC_3"/>
    <property type="match status" value="1"/>
</dbReference>
<dbReference type="InterPro" id="IPR037066">
    <property type="entry name" value="Plug_dom_sf"/>
</dbReference>
<dbReference type="PANTHER" id="PTHR32552:SF81">
    <property type="entry name" value="TONB-DEPENDENT OUTER MEMBRANE RECEPTOR"/>
    <property type="match status" value="1"/>
</dbReference>
<dbReference type="Pfam" id="PF07715">
    <property type="entry name" value="Plug"/>
    <property type="match status" value="1"/>
</dbReference>
<dbReference type="SUPFAM" id="SSF56935">
    <property type="entry name" value="Porins"/>
    <property type="match status" value="1"/>
</dbReference>
<evidence type="ECO:0000256" key="4">
    <source>
        <dbReference type="ARBA" id="ARBA00022496"/>
    </source>
</evidence>
<keyword evidence="7" id="KW-0406">Ion transport</keyword>
<keyword evidence="17" id="KW-1185">Reference proteome</keyword>
<dbReference type="GO" id="GO:0009279">
    <property type="term" value="C:cell outer membrane"/>
    <property type="evidence" value="ECO:0007669"/>
    <property type="project" value="UniProtKB-SubCell"/>
</dbReference>
<name>A0A3M0CF43_9PROT</name>
<evidence type="ECO:0000313" key="16">
    <source>
        <dbReference type="EMBL" id="RMB07625.1"/>
    </source>
</evidence>
<evidence type="ECO:0000256" key="1">
    <source>
        <dbReference type="ARBA" id="ARBA00004571"/>
    </source>
</evidence>
<dbReference type="InParanoid" id="A0A3M0CF43"/>
<dbReference type="OrthoDB" id="9760494at2"/>
<keyword evidence="2 11" id="KW-0813">Transport</keyword>